<feature type="domain" description="Putative DNA-binding" evidence="1">
    <location>
        <begin position="5"/>
        <end position="98"/>
    </location>
</feature>
<keyword evidence="3" id="KW-1185">Reference proteome</keyword>
<accession>E3BL65</accession>
<dbReference type="AlphaFoldDB" id="E3BL65"/>
<dbReference type="EMBL" id="AEIU01000076">
    <property type="protein sequence ID" value="EFP96161.1"/>
    <property type="molecule type" value="Genomic_DNA"/>
</dbReference>
<dbReference type="Proteomes" id="UP000002943">
    <property type="component" value="Unassembled WGS sequence"/>
</dbReference>
<dbReference type="STRING" id="796620.VIBC2010_03607"/>
<organism evidence="2 3">
    <name type="scientific">Vibrio caribbeanicus ATCC BAA-2122</name>
    <dbReference type="NCBI Taxonomy" id="796620"/>
    <lineage>
        <taxon>Bacteria</taxon>
        <taxon>Pseudomonadati</taxon>
        <taxon>Pseudomonadota</taxon>
        <taxon>Gammaproteobacteria</taxon>
        <taxon>Vibrionales</taxon>
        <taxon>Vibrionaceae</taxon>
        <taxon>Vibrio</taxon>
    </lineage>
</organism>
<proteinExistence type="predicted"/>
<sequence length="256" mass="29827">MNLEELQHRFQDIVLTKECTYADWVSEREGRLPSRDRLAIYHNAYRIRLIDVLRENFAHTVIYLGDHWFNQLASDYVQSHHSTYNNIGYYGHQFAEFVANQLPVDKEVAELAELDWVLRRVFDGKDSVPLTMETLPVLVSQDPDNFCLTPVPTMTLITHEYNTLDIWHAIDKDSTPPEVIALPQQVDVLIWRKEHSPHFRSVSPLESLALQWVHEGHAVNEIGEALQNRFPDVDVSNEFGLMLQRWINDEVLAFHV</sequence>
<protein>
    <recommendedName>
        <fullName evidence="1">Putative DNA-binding domain-containing protein</fullName>
    </recommendedName>
</protein>
<dbReference type="RefSeq" id="WP_009601796.1">
    <property type="nucleotide sequence ID" value="NZ_AEIU01000076.1"/>
</dbReference>
<evidence type="ECO:0000313" key="2">
    <source>
        <dbReference type="EMBL" id="EFP96161.1"/>
    </source>
</evidence>
<dbReference type="Pfam" id="PF09836">
    <property type="entry name" value="DUF2063"/>
    <property type="match status" value="1"/>
</dbReference>
<evidence type="ECO:0000259" key="1">
    <source>
        <dbReference type="Pfam" id="PF09836"/>
    </source>
</evidence>
<evidence type="ECO:0000313" key="3">
    <source>
        <dbReference type="Proteomes" id="UP000002943"/>
    </source>
</evidence>
<dbReference type="InterPro" id="IPR018640">
    <property type="entry name" value="DUF2063"/>
</dbReference>
<dbReference type="Gene3D" id="1.10.150.690">
    <property type="entry name" value="DUF2063"/>
    <property type="match status" value="1"/>
</dbReference>
<reference evidence="2 3" key="1">
    <citation type="journal article" date="2012" name="Int. J. Syst. Evol. Microbiol.">
        <title>Vibrio caribbeanicus sp. nov., isolated from the marine sponge Scleritoderma cyanea.</title>
        <authorList>
            <person name="Hoffmann M."/>
            <person name="Monday S.R."/>
            <person name="Allard M.W."/>
            <person name="Strain E.A."/>
            <person name="Whittaker P."/>
            <person name="Naum M."/>
            <person name="McCarthy P.J."/>
            <person name="Lopez J.V."/>
            <person name="Fischer M."/>
            <person name="Brown E.W."/>
        </authorList>
    </citation>
    <scope>NUCLEOTIDE SEQUENCE [LARGE SCALE GENOMIC DNA]</scope>
    <source>
        <strain evidence="2 3">ATCC BAA-2122</strain>
    </source>
</reference>
<dbReference type="eggNOG" id="COG3219">
    <property type="taxonomic scope" value="Bacteria"/>
</dbReference>
<comment type="caution">
    <text evidence="2">The sequence shown here is derived from an EMBL/GenBank/DDBJ whole genome shotgun (WGS) entry which is preliminary data.</text>
</comment>
<gene>
    <name evidence="2" type="ORF">VIBC2010_03607</name>
</gene>
<name>E3BL65_9VIBR</name>
<dbReference type="OrthoDB" id="343356at2"/>
<dbReference type="InterPro" id="IPR044922">
    <property type="entry name" value="DUF2063_N_sf"/>
</dbReference>